<proteinExistence type="predicted"/>
<organism evidence="1 2">
    <name type="scientific">Armillaria ostoyae</name>
    <name type="common">Armillaria root rot fungus</name>
    <dbReference type="NCBI Taxonomy" id="47428"/>
    <lineage>
        <taxon>Eukaryota</taxon>
        <taxon>Fungi</taxon>
        <taxon>Dikarya</taxon>
        <taxon>Basidiomycota</taxon>
        <taxon>Agaricomycotina</taxon>
        <taxon>Agaricomycetes</taxon>
        <taxon>Agaricomycetidae</taxon>
        <taxon>Agaricales</taxon>
        <taxon>Marasmiineae</taxon>
        <taxon>Physalacriaceae</taxon>
        <taxon>Armillaria</taxon>
    </lineage>
</organism>
<dbReference type="EMBL" id="FUEG01000009">
    <property type="protein sequence ID" value="SJL08118.1"/>
    <property type="molecule type" value="Genomic_DNA"/>
</dbReference>
<name>A0A284RH87_ARMOS</name>
<gene>
    <name evidence="1" type="ORF">ARMOST_11481</name>
</gene>
<keyword evidence="2" id="KW-1185">Reference proteome</keyword>
<evidence type="ECO:0000313" key="2">
    <source>
        <dbReference type="Proteomes" id="UP000219338"/>
    </source>
</evidence>
<evidence type="ECO:0000313" key="1">
    <source>
        <dbReference type="EMBL" id="SJL08118.1"/>
    </source>
</evidence>
<dbReference type="OMA" id="HINFTIC"/>
<evidence type="ECO:0008006" key="3">
    <source>
        <dbReference type="Google" id="ProtNLM"/>
    </source>
</evidence>
<protein>
    <recommendedName>
        <fullName evidence="3">F-box domain-containing protein</fullName>
    </recommendedName>
</protein>
<sequence length="976" mass="111833">MERARADGNSSRRGPYNSLKIFQRYVSFSREEMLLLLDLFVLLHRHLVDRRPPPNSLLSMESESSVETLSYHHHCILTNTAVGPHIMCSDNMALLRTGQSSEDLDSRTLASVIEHIRRLESEIIARHDEIQQPQPQALSLDARMQHEQDLAMQDLENHKSMFAPVRRLPNDVLLRIFQLSIATKFSSRCSLDVTAVSWLLGYICHHWRDLSRSSPSLWTGMSLMSECPSDRSPGKHRLLQNLLSLSRSSPLSINVEMVHPYDAKAPHHCAGDDRDIILEDIVLHSQRWSHINFTICGPVSALQDFSSHLPLLRTLYLMTHDHNLAHAHILRMFSSAPLLQDLAFSGNIVQWRELSRAVPLSQLTKLVITIKEPENANPDFYACVKEARALNNLYFHVSRQEEHVAQSSLSFDAQLFPTFVHKNIRTLTLSGEIPSTLDRCFMPNLEQLFLYKEYSSILNGPEVDPADLRTLFHFVWCSECHLQSFSYLRPVALSVFKGVWTQYSLSLTELTITVTSATRADAVRELTLEEGELGILPKLQHLRLRTPEGVCIFQDDSLLKMASSRCTQYLGSFTLMIETEMGDGDVLTKDVITQMKRLREMKAITDFIPPEIIDAVIDCLRDDKDALLACSFVCRIFRPRTRVHLFRTLELKFNGTLNIDPDDPSFKRVIEYIKEIKLQGVVSSLHIPSCIRFLPFLQNLASLSLSFIFFRDPWHLHVLISHLPCLTDLDFKNVFFENQNLSGEPSESESLEFPTIKRISLYGTSFNKSVVESLFRWEVLRASYVDSLHELRIDYPPAEYLSSICTFVRATSGSLKSFDIRFRYGAYTPGLWSSWPTQPDKLPLTMTTLHVEMKCDLYCDWHIRVMRWLVHSLSPGAAETDRLETLMLTVIPPYHHEGDHATLEDEDWAAQWCSLDQALARPELSAFRRLKVAFKPYRKDFSPQRGPYSGEWVKEKLSLLEEKGMLEVDMIGSCAL</sequence>
<dbReference type="AlphaFoldDB" id="A0A284RH87"/>
<dbReference type="SUPFAM" id="SSF52047">
    <property type="entry name" value="RNI-like"/>
    <property type="match status" value="1"/>
</dbReference>
<accession>A0A284RH87</accession>
<dbReference type="Proteomes" id="UP000219338">
    <property type="component" value="Unassembled WGS sequence"/>
</dbReference>
<reference evidence="2" key="1">
    <citation type="journal article" date="2017" name="Nat. Ecol. Evol.">
        <title>Genome expansion and lineage-specific genetic innovations in the forest pathogenic fungi Armillaria.</title>
        <authorList>
            <person name="Sipos G."/>
            <person name="Prasanna A.N."/>
            <person name="Walter M.C."/>
            <person name="O'Connor E."/>
            <person name="Balint B."/>
            <person name="Krizsan K."/>
            <person name="Kiss B."/>
            <person name="Hess J."/>
            <person name="Varga T."/>
            <person name="Slot J."/>
            <person name="Riley R."/>
            <person name="Boka B."/>
            <person name="Rigling D."/>
            <person name="Barry K."/>
            <person name="Lee J."/>
            <person name="Mihaltcheva S."/>
            <person name="LaButti K."/>
            <person name="Lipzen A."/>
            <person name="Waldron R."/>
            <person name="Moloney N.M."/>
            <person name="Sperisen C."/>
            <person name="Kredics L."/>
            <person name="Vagvoelgyi C."/>
            <person name="Patrignani A."/>
            <person name="Fitzpatrick D."/>
            <person name="Nagy I."/>
            <person name="Doyle S."/>
            <person name="Anderson J.B."/>
            <person name="Grigoriev I.V."/>
            <person name="Gueldener U."/>
            <person name="Muensterkoetter M."/>
            <person name="Nagy L.G."/>
        </authorList>
    </citation>
    <scope>NUCLEOTIDE SEQUENCE [LARGE SCALE GENOMIC DNA]</scope>
    <source>
        <strain evidence="2">C18/9</strain>
    </source>
</reference>
<dbReference type="OrthoDB" id="2788229at2759"/>